<dbReference type="OrthoDB" id="3265815at2759"/>
<dbReference type="PROSITE" id="PS50097">
    <property type="entry name" value="BTB"/>
    <property type="match status" value="1"/>
</dbReference>
<feature type="domain" description="BTB" evidence="2">
    <location>
        <begin position="103"/>
        <end position="163"/>
    </location>
</feature>
<dbReference type="InterPro" id="IPR011333">
    <property type="entry name" value="SKP1/BTB/POZ_sf"/>
</dbReference>
<dbReference type="AlphaFoldDB" id="A0A284R832"/>
<dbReference type="Gene3D" id="3.30.710.10">
    <property type="entry name" value="Potassium Channel Kv1.1, Chain A"/>
    <property type="match status" value="1"/>
</dbReference>
<reference evidence="4" key="1">
    <citation type="journal article" date="2017" name="Nat. Ecol. Evol.">
        <title>Genome expansion and lineage-specific genetic innovations in the forest pathogenic fungi Armillaria.</title>
        <authorList>
            <person name="Sipos G."/>
            <person name="Prasanna A.N."/>
            <person name="Walter M.C."/>
            <person name="O'Connor E."/>
            <person name="Balint B."/>
            <person name="Krizsan K."/>
            <person name="Kiss B."/>
            <person name="Hess J."/>
            <person name="Varga T."/>
            <person name="Slot J."/>
            <person name="Riley R."/>
            <person name="Boka B."/>
            <person name="Rigling D."/>
            <person name="Barry K."/>
            <person name="Lee J."/>
            <person name="Mihaltcheva S."/>
            <person name="LaButti K."/>
            <person name="Lipzen A."/>
            <person name="Waldron R."/>
            <person name="Moloney N.M."/>
            <person name="Sperisen C."/>
            <person name="Kredics L."/>
            <person name="Vagvoelgyi C."/>
            <person name="Patrignani A."/>
            <person name="Fitzpatrick D."/>
            <person name="Nagy I."/>
            <person name="Doyle S."/>
            <person name="Anderson J.B."/>
            <person name="Grigoriev I.V."/>
            <person name="Gueldener U."/>
            <person name="Muensterkoetter M."/>
            <person name="Nagy L.G."/>
        </authorList>
    </citation>
    <scope>NUCLEOTIDE SEQUENCE [LARGE SCALE GENOMIC DNA]</scope>
    <source>
        <strain evidence="4">C18/9</strain>
    </source>
</reference>
<dbReference type="STRING" id="47428.A0A284R832"/>
<evidence type="ECO:0000256" key="1">
    <source>
        <dbReference type="SAM" id="MobiDB-lite"/>
    </source>
</evidence>
<gene>
    <name evidence="3" type="ORF">ARMOST_08248</name>
</gene>
<evidence type="ECO:0000259" key="2">
    <source>
        <dbReference type="PROSITE" id="PS50097"/>
    </source>
</evidence>
<proteinExistence type="predicted"/>
<keyword evidence="4" id="KW-1185">Reference proteome</keyword>
<name>A0A284R832_ARMOS</name>
<dbReference type="InterPro" id="IPR000210">
    <property type="entry name" value="BTB/POZ_dom"/>
</dbReference>
<accession>A0A284R832</accession>
<protein>
    <recommendedName>
        <fullName evidence="2">BTB domain-containing protein</fullName>
    </recommendedName>
</protein>
<feature type="region of interest" description="Disordered" evidence="1">
    <location>
        <begin position="52"/>
        <end position="81"/>
    </location>
</feature>
<dbReference type="OMA" id="HPATHAC"/>
<dbReference type="EMBL" id="FUEG01000005">
    <property type="protein sequence ID" value="SJL04877.1"/>
    <property type="molecule type" value="Genomic_DNA"/>
</dbReference>
<sequence>MYQAHQPTNETPRFSSDNIAPNNIYAVSALDLNPFESSVASRLLSDSNRMATGVSSNVAPGSASERTNDGPITPPSSDEGDAKERIVDMSTTFFPGMTSHQPADIILISSDNVQFHVHLNVLYDASNTGFASLLSTTNLEPGIPVLNIPEKSDILNIILLTIYGKPIADYRPAFEVLVTAVDSLEKYGIQPQRYVKPTQPLFELIRFHMPRYPLDVYVLAAHYNLFELAQAASSHLLSAKLETITEDQSMRMGAVYLKRLYDLHSRRIDALKNILIRAPEPHPSTPTCSLSDQNGVSRAWALSAAYLIWDARPEYGISDPKDMSFRYIESTMGALKQHVSCEDCKEAIDAQVRQCIIDWNSVKVNRLFIFKKSY</sequence>
<evidence type="ECO:0000313" key="4">
    <source>
        <dbReference type="Proteomes" id="UP000219338"/>
    </source>
</evidence>
<organism evidence="3 4">
    <name type="scientific">Armillaria ostoyae</name>
    <name type="common">Armillaria root rot fungus</name>
    <dbReference type="NCBI Taxonomy" id="47428"/>
    <lineage>
        <taxon>Eukaryota</taxon>
        <taxon>Fungi</taxon>
        <taxon>Dikarya</taxon>
        <taxon>Basidiomycota</taxon>
        <taxon>Agaricomycotina</taxon>
        <taxon>Agaricomycetes</taxon>
        <taxon>Agaricomycetidae</taxon>
        <taxon>Agaricales</taxon>
        <taxon>Marasmiineae</taxon>
        <taxon>Physalacriaceae</taxon>
        <taxon>Armillaria</taxon>
    </lineage>
</organism>
<dbReference type="Proteomes" id="UP000219338">
    <property type="component" value="Unassembled WGS sequence"/>
</dbReference>
<evidence type="ECO:0000313" key="3">
    <source>
        <dbReference type="EMBL" id="SJL04877.1"/>
    </source>
</evidence>